<dbReference type="SMART" id="SM00388">
    <property type="entry name" value="HisKA"/>
    <property type="match status" value="1"/>
</dbReference>
<dbReference type="SMART" id="SM00448">
    <property type="entry name" value="REC"/>
    <property type="match status" value="1"/>
</dbReference>
<evidence type="ECO:0000256" key="3">
    <source>
        <dbReference type="PROSITE-ProRule" id="PRU00169"/>
    </source>
</evidence>
<protein>
    <submittedName>
        <fullName evidence="8">Hybrid sensor histidine kinase response regulator</fullName>
    </submittedName>
</protein>
<reference evidence="8 9" key="1">
    <citation type="submission" date="2019-12" db="EMBL/GenBank/DDBJ databases">
        <authorList>
            <person name="Alioto T."/>
            <person name="Alioto T."/>
            <person name="Gomez Garrido J."/>
        </authorList>
    </citation>
    <scope>NUCLEOTIDE SEQUENCE [LARGE SCALE GENOMIC DNA]</scope>
</reference>
<gene>
    <name evidence="8" type="ORF">OLEA9_A077477</name>
</gene>
<feature type="transmembrane region" description="Helical" evidence="5">
    <location>
        <begin position="12"/>
        <end position="32"/>
    </location>
</feature>
<evidence type="ECO:0000259" key="6">
    <source>
        <dbReference type="PROSITE" id="PS50109"/>
    </source>
</evidence>
<dbReference type="InterPro" id="IPR003594">
    <property type="entry name" value="HATPase_dom"/>
</dbReference>
<dbReference type="InterPro" id="IPR001789">
    <property type="entry name" value="Sig_transdc_resp-reg_receiver"/>
</dbReference>
<name>A0A8S0TH29_OLEEU</name>
<evidence type="ECO:0000259" key="7">
    <source>
        <dbReference type="PROSITE" id="PS50110"/>
    </source>
</evidence>
<dbReference type="Pfam" id="PF00512">
    <property type="entry name" value="HisKA"/>
    <property type="match status" value="1"/>
</dbReference>
<dbReference type="Proteomes" id="UP000594638">
    <property type="component" value="Unassembled WGS sequence"/>
</dbReference>
<dbReference type="PROSITE" id="PS50110">
    <property type="entry name" value="RESPONSE_REGULATORY"/>
    <property type="match status" value="1"/>
</dbReference>
<dbReference type="Pfam" id="PF00072">
    <property type="entry name" value="Response_reg"/>
    <property type="match status" value="1"/>
</dbReference>
<dbReference type="SUPFAM" id="SSF55874">
    <property type="entry name" value="ATPase domain of HSP90 chaperone/DNA topoisomerase II/histidine kinase"/>
    <property type="match status" value="1"/>
</dbReference>
<dbReference type="Gene3D" id="3.30.565.10">
    <property type="entry name" value="Histidine kinase-like ATPase, C-terminal domain"/>
    <property type="match status" value="1"/>
</dbReference>
<comment type="caution">
    <text evidence="8">The sequence shown here is derived from an EMBL/GenBank/DDBJ whole genome shotgun (WGS) entry which is preliminary data.</text>
</comment>
<dbReference type="SMART" id="SM00387">
    <property type="entry name" value="HATPase_c"/>
    <property type="match status" value="1"/>
</dbReference>
<keyword evidence="9" id="KW-1185">Reference proteome</keyword>
<evidence type="ECO:0000256" key="1">
    <source>
        <dbReference type="ARBA" id="ARBA00022553"/>
    </source>
</evidence>
<dbReference type="Gramene" id="OE9A077477T1">
    <property type="protein sequence ID" value="OE9A077477C1"/>
    <property type="gene ID" value="OE9A077477"/>
</dbReference>
<keyword evidence="4" id="KW-0175">Coiled coil</keyword>
<dbReference type="CDD" id="cd18774">
    <property type="entry name" value="PDC2_HK_sensor"/>
    <property type="match status" value="1"/>
</dbReference>
<feature type="domain" description="Histidine kinase" evidence="6">
    <location>
        <begin position="468"/>
        <end position="684"/>
    </location>
</feature>
<feature type="coiled-coil region" evidence="4">
    <location>
        <begin position="434"/>
        <end position="468"/>
    </location>
</feature>
<evidence type="ECO:0000313" key="8">
    <source>
        <dbReference type="EMBL" id="CAA3004818.1"/>
    </source>
</evidence>
<keyword evidence="2" id="KW-0902">Two-component regulatory system</keyword>
<dbReference type="CDD" id="cd16922">
    <property type="entry name" value="HATPase_EvgS-ArcB-TorS-like"/>
    <property type="match status" value="1"/>
</dbReference>
<dbReference type="SUPFAM" id="SSF47384">
    <property type="entry name" value="Homodimeric domain of signal transducing histidine kinase"/>
    <property type="match status" value="1"/>
</dbReference>
<dbReference type="GO" id="GO:0000155">
    <property type="term" value="F:phosphorelay sensor kinase activity"/>
    <property type="evidence" value="ECO:0007669"/>
    <property type="project" value="InterPro"/>
</dbReference>
<dbReference type="InterPro" id="IPR011006">
    <property type="entry name" value="CheY-like_superfamily"/>
</dbReference>
<dbReference type="InterPro" id="IPR004358">
    <property type="entry name" value="Sig_transdc_His_kin-like_C"/>
</dbReference>
<keyword evidence="8" id="KW-0418">Kinase</keyword>
<dbReference type="OrthoDB" id="21225at2759"/>
<feature type="domain" description="Response regulatory" evidence="7">
    <location>
        <begin position="707"/>
        <end position="826"/>
    </location>
</feature>
<dbReference type="AlphaFoldDB" id="A0A8S0TH29"/>
<keyword evidence="8" id="KW-0808">Transferase</keyword>
<dbReference type="FunFam" id="3.30.565.10:FF:000010">
    <property type="entry name" value="Sensor histidine kinase RcsC"/>
    <property type="match status" value="1"/>
</dbReference>
<evidence type="ECO:0000313" key="9">
    <source>
        <dbReference type="Proteomes" id="UP000594638"/>
    </source>
</evidence>
<dbReference type="PANTHER" id="PTHR45339">
    <property type="entry name" value="HYBRID SIGNAL TRANSDUCTION HISTIDINE KINASE J"/>
    <property type="match status" value="1"/>
</dbReference>
<dbReference type="Gene3D" id="3.40.50.2300">
    <property type="match status" value="1"/>
</dbReference>
<dbReference type="PANTHER" id="PTHR45339:SF1">
    <property type="entry name" value="HYBRID SIGNAL TRANSDUCTION HISTIDINE KINASE J"/>
    <property type="match status" value="1"/>
</dbReference>
<evidence type="ECO:0000256" key="2">
    <source>
        <dbReference type="ARBA" id="ARBA00023012"/>
    </source>
</evidence>
<evidence type="ECO:0000256" key="5">
    <source>
        <dbReference type="SAM" id="Phobius"/>
    </source>
</evidence>
<keyword evidence="1 3" id="KW-0597">Phosphoprotein</keyword>
<dbReference type="CDD" id="cd17546">
    <property type="entry name" value="REC_hyHK_CKI1_RcsC-like"/>
    <property type="match status" value="1"/>
</dbReference>
<keyword evidence="5" id="KW-0472">Membrane</keyword>
<dbReference type="InterPro" id="IPR036890">
    <property type="entry name" value="HATPase_C_sf"/>
</dbReference>
<keyword evidence="5" id="KW-0812">Transmembrane</keyword>
<dbReference type="PROSITE" id="PS50109">
    <property type="entry name" value="HIS_KIN"/>
    <property type="match status" value="1"/>
</dbReference>
<evidence type="ECO:0000256" key="4">
    <source>
        <dbReference type="SAM" id="Coils"/>
    </source>
</evidence>
<keyword evidence="5" id="KW-1133">Transmembrane helix</keyword>
<dbReference type="Gene3D" id="1.10.287.130">
    <property type="match status" value="1"/>
</dbReference>
<organism evidence="8 9">
    <name type="scientific">Olea europaea subsp. europaea</name>
    <dbReference type="NCBI Taxonomy" id="158383"/>
    <lineage>
        <taxon>Eukaryota</taxon>
        <taxon>Viridiplantae</taxon>
        <taxon>Streptophyta</taxon>
        <taxon>Embryophyta</taxon>
        <taxon>Tracheophyta</taxon>
        <taxon>Spermatophyta</taxon>
        <taxon>Magnoliopsida</taxon>
        <taxon>eudicotyledons</taxon>
        <taxon>Gunneridae</taxon>
        <taxon>Pentapetalae</taxon>
        <taxon>asterids</taxon>
        <taxon>lamiids</taxon>
        <taxon>Lamiales</taxon>
        <taxon>Oleaceae</taxon>
        <taxon>Oleeae</taxon>
        <taxon>Olea</taxon>
    </lineage>
</organism>
<dbReference type="EMBL" id="CACTIH010006577">
    <property type="protein sequence ID" value="CAA3004818.1"/>
    <property type="molecule type" value="Genomic_DNA"/>
</dbReference>
<sequence length="840" mass="90661">MQTSVSRRFLLGLGRTSLVFTAVTSIAVFAVFQRELEKRQIDFLGQYVQERTDNVDRRFSNLITLQRSAIAALQARAGAMSTGEADALLDRETVAKPDGTRRSRDAAFEGYVDQAGGRVYGLGAFIGQADRLAPETRVALAAAFPIVARFGQAAHGDYDNFYFFTPGTRLVMFGPDRPDRLMFYRHEAPADLDISKEEMARFITPEADPTGETRCTSLQRLLQDDKGVARVATACITPAYVKGRFVGAFGSSIQLGDFLNGVVSDRLVGASTSIVRADGELIASPHGLGARQTEAQIAAYEKAEGLKPLAARLAAIGKPFGVTRSADGADIVAYGRLKGPNWYLLIRYPAAAVAWSAAKSASWVLLLGVLGAALQTWLLVRLARSAITRPLRTLADSCSTRDAEAARALMERGDEIGVLAGALQAERERGDELLASLEHRVQSRTAALERANLELEQANTEKSRFLANMSHELRTPLNGVIALSETLVGEQTTPRNRELAELIVSSGRLLEQVLSDILDFSKIEAGEMRIETRPFELRTALSRVAELHRASADAKGIDLFWAVEPAAEGAYLGDSVRLTQVLSNLLSNAVKFTEAGEVALTVEREGAGLRFTVEDTGIGFDEAVGARLFQRFEQADVSIRRRFGGTGLGLAICRSLVELMGGQIGTQSVPGQGSMFSFTLPLAPAVSEPETAAAEPEQTAASLDGLRVLLAEDHPTNRKVIQLILDTIGVELVMVENGRLALETLERERFDIVLMDMQMPELDGLSATAQFRAREANAGTARTPVIMLTANAMDEHVRASLEAGADRHISKPIHAAELIEAITTLVAEAQAEASLAEAAA</sequence>
<accession>A0A8S0TH29</accession>
<dbReference type="SUPFAM" id="SSF52172">
    <property type="entry name" value="CheY-like"/>
    <property type="match status" value="1"/>
</dbReference>
<dbReference type="Pfam" id="PF02518">
    <property type="entry name" value="HATPase_c"/>
    <property type="match status" value="1"/>
</dbReference>
<dbReference type="InterPro" id="IPR036097">
    <property type="entry name" value="HisK_dim/P_sf"/>
</dbReference>
<proteinExistence type="predicted"/>
<dbReference type="PRINTS" id="PR00344">
    <property type="entry name" value="BCTRLSENSOR"/>
</dbReference>
<dbReference type="CDD" id="cd00082">
    <property type="entry name" value="HisKA"/>
    <property type="match status" value="1"/>
</dbReference>
<dbReference type="InterPro" id="IPR005467">
    <property type="entry name" value="His_kinase_dom"/>
</dbReference>
<feature type="modified residue" description="4-aspartylphosphate" evidence="3">
    <location>
        <position position="756"/>
    </location>
</feature>
<dbReference type="InterPro" id="IPR003661">
    <property type="entry name" value="HisK_dim/P_dom"/>
</dbReference>